<dbReference type="RefSeq" id="WP_184952071.1">
    <property type="nucleotide sequence ID" value="NZ_BOMC01000056.1"/>
</dbReference>
<dbReference type="Gene3D" id="3.90.50.10">
    <property type="entry name" value="Photosynthetic Reaction Center, subunit H, domain 2"/>
    <property type="match status" value="1"/>
</dbReference>
<feature type="compositionally biased region" description="Polar residues" evidence="1">
    <location>
        <begin position="105"/>
        <end position="116"/>
    </location>
</feature>
<feature type="domain" description="PRC-barrel" evidence="2">
    <location>
        <begin position="7"/>
        <end position="74"/>
    </location>
</feature>
<dbReference type="InterPro" id="IPR027275">
    <property type="entry name" value="PRC-brl_dom"/>
</dbReference>
<reference evidence="4 5" key="1">
    <citation type="submission" date="2020-08" db="EMBL/GenBank/DDBJ databases">
        <title>Sequencing the genomes of 1000 actinobacteria strains.</title>
        <authorList>
            <person name="Klenk H.-P."/>
        </authorList>
    </citation>
    <scope>NUCLEOTIDE SEQUENCE [LARGE SCALE GENOMIC DNA]</scope>
    <source>
        <strain evidence="4 5">DSM 45518</strain>
    </source>
</reference>
<feature type="region of interest" description="Disordered" evidence="1">
    <location>
        <begin position="239"/>
        <end position="262"/>
    </location>
</feature>
<feature type="domain" description="DUF2382" evidence="3">
    <location>
        <begin position="143"/>
        <end position="254"/>
    </location>
</feature>
<dbReference type="Pfam" id="PF09557">
    <property type="entry name" value="DUF2382"/>
    <property type="match status" value="1"/>
</dbReference>
<name>A0A7W7CSD2_9ACTN</name>
<dbReference type="InterPro" id="IPR014747">
    <property type="entry name" value="Bac_photo_RC_H_C"/>
</dbReference>
<dbReference type="InterPro" id="IPR052967">
    <property type="entry name" value="Stress_Response_Assoc"/>
</dbReference>
<dbReference type="Pfam" id="PF05239">
    <property type="entry name" value="PRC"/>
    <property type="match status" value="1"/>
</dbReference>
<dbReference type="AlphaFoldDB" id="A0A7W7CSD2"/>
<dbReference type="InterPro" id="IPR011033">
    <property type="entry name" value="PRC_barrel-like_sf"/>
</dbReference>
<evidence type="ECO:0000259" key="3">
    <source>
        <dbReference type="Pfam" id="PF09557"/>
    </source>
</evidence>
<feature type="region of interest" description="Disordered" evidence="1">
    <location>
        <begin position="105"/>
        <end position="158"/>
    </location>
</feature>
<evidence type="ECO:0000256" key="1">
    <source>
        <dbReference type="SAM" id="MobiDB-lite"/>
    </source>
</evidence>
<dbReference type="Proteomes" id="UP000542742">
    <property type="component" value="Unassembled WGS sequence"/>
</dbReference>
<organism evidence="4 5">
    <name type="scientific">Paractinoplanes abujensis</name>
    <dbReference type="NCBI Taxonomy" id="882441"/>
    <lineage>
        <taxon>Bacteria</taxon>
        <taxon>Bacillati</taxon>
        <taxon>Actinomycetota</taxon>
        <taxon>Actinomycetes</taxon>
        <taxon>Micromonosporales</taxon>
        <taxon>Micromonosporaceae</taxon>
        <taxon>Paractinoplanes</taxon>
    </lineage>
</organism>
<dbReference type="GO" id="GO:0019684">
    <property type="term" value="P:photosynthesis, light reaction"/>
    <property type="evidence" value="ECO:0007669"/>
    <property type="project" value="InterPro"/>
</dbReference>
<dbReference type="GO" id="GO:0030077">
    <property type="term" value="C:plasma membrane light-harvesting complex"/>
    <property type="evidence" value="ECO:0007669"/>
    <property type="project" value="InterPro"/>
</dbReference>
<evidence type="ECO:0000313" key="5">
    <source>
        <dbReference type="Proteomes" id="UP000542742"/>
    </source>
</evidence>
<keyword evidence="5" id="KW-1185">Reference proteome</keyword>
<evidence type="ECO:0000313" key="4">
    <source>
        <dbReference type="EMBL" id="MBB4693454.1"/>
    </source>
</evidence>
<dbReference type="PANTHER" id="PTHR38463:SF1">
    <property type="entry name" value="STRESS RESPONSE PROTEIN YSNF"/>
    <property type="match status" value="1"/>
</dbReference>
<dbReference type="InterPro" id="IPR019060">
    <property type="entry name" value="DUF2382"/>
</dbReference>
<gene>
    <name evidence="4" type="ORF">BKA14_003602</name>
</gene>
<feature type="compositionally biased region" description="Basic and acidic residues" evidence="1">
    <location>
        <begin position="142"/>
        <end position="158"/>
    </location>
</feature>
<proteinExistence type="predicted"/>
<sequence>MITQNDLARLNDADVYGPDGDKIGSVGQIYLDTDSGDPEWVAVRTGLFGTKETFIPLQRATLSDDRITVAYDKATVKDAPRIEPDGALSYTEENELYTYYGVQSTGAESGSSSYDTGTAERTGYARQDDTGHRSQSSAGDDAMTRSEERLVTDTRTEDAGKARLRKYVVTEQQQVRVPVAHEEVRLEREPITEANRGDAYAGAEITEAEHEVTLRAERPVVDTETVPVERVRLGKETVRDEETVSGEVRKEQIEFDGPDSRR</sequence>
<evidence type="ECO:0000259" key="2">
    <source>
        <dbReference type="Pfam" id="PF05239"/>
    </source>
</evidence>
<protein>
    <submittedName>
        <fullName evidence="4">Uncharacterized protein (TIGR02271 family)</fullName>
    </submittedName>
</protein>
<dbReference type="EMBL" id="JACHMF010000001">
    <property type="protein sequence ID" value="MBB4693454.1"/>
    <property type="molecule type" value="Genomic_DNA"/>
</dbReference>
<dbReference type="SUPFAM" id="SSF50346">
    <property type="entry name" value="PRC-barrel domain"/>
    <property type="match status" value="1"/>
</dbReference>
<dbReference type="PANTHER" id="PTHR38463">
    <property type="entry name" value="STRESS RESPONSE PROTEIN YSNF"/>
    <property type="match status" value="1"/>
</dbReference>
<comment type="caution">
    <text evidence="4">The sequence shown here is derived from an EMBL/GenBank/DDBJ whole genome shotgun (WGS) entry which is preliminary data.</text>
</comment>
<accession>A0A7W7CSD2</accession>